<evidence type="ECO:0000313" key="2">
    <source>
        <dbReference type="EMBL" id="RUS93143.1"/>
    </source>
</evidence>
<dbReference type="InterPro" id="IPR000182">
    <property type="entry name" value="GNAT_dom"/>
</dbReference>
<dbReference type="RefSeq" id="WP_127087630.1">
    <property type="nucleotide sequence ID" value="NZ_VLKB01000001.1"/>
</dbReference>
<proteinExistence type="predicted"/>
<evidence type="ECO:0000259" key="1">
    <source>
        <dbReference type="PROSITE" id="PS51186"/>
    </source>
</evidence>
<sequence length="155" mass="17810">MSKKKVMKNPQTIIIKKLGKDESRLAQEAVILFLDEGEKPISIEKMINLLNQENFYFVVAMKGEEILGRLYGYVFELPKDNGKEMYLYEIDVDKKYQRQGVARELIKFTLELSKCQGVDCIFVGTEAENIPAQRLYASTGAIFEGNLPHYIYNLS</sequence>
<gene>
    <name evidence="2" type="ORF">DSM106972_097370</name>
</gene>
<reference evidence="2" key="1">
    <citation type="submission" date="2018-12" db="EMBL/GenBank/DDBJ databases">
        <authorList>
            <person name="Will S."/>
            <person name="Neumann-Schaal M."/>
            <person name="Henke P."/>
        </authorList>
    </citation>
    <scope>NUCLEOTIDE SEQUENCE</scope>
    <source>
        <strain evidence="2">PCC 7102</strain>
    </source>
</reference>
<comment type="caution">
    <text evidence="2">The sequence shown here is derived from an EMBL/GenBank/DDBJ whole genome shotgun (WGS) entry which is preliminary data.</text>
</comment>
<keyword evidence="3" id="KW-1185">Reference proteome</keyword>
<evidence type="ECO:0000313" key="3">
    <source>
        <dbReference type="Proteomes" id="UP000271624"/>
    </source>
</evidence>
<dbReference type="EMBL" id="RSCL01000063">
    <property type="protein sequence ID" value="RUS93143.1"/>
    <property type="molecule type" value="Genomic_DNA"/>
</dbReference>
<organism evidence="2 3">
    <name type="scientific">Dulcicalothrix desertica PCC 7102</name>
    <dbReference type="NCBI Taxonomy" id="232991"/>
    <lineage>
        <taxon>Bacteria</taxon>
        <taxon>Bacillati</taxon>
        <taxon>Cyanobacteriota</taxon>
        <taxon>Cyanophyceae</taxon>
        <taxon>Nostocales</taxon>
        <taxon>Calotrichaceae</taxon>
        <taxon>Dulcicalothrix</taxon>
    </lineage>
</organism>
<protein>
    <recommendedName>
        <fullName evidence="1">N-acetyltransferase domain-containing protein</fullName>
    </recommendedName>
</protein>
<dbReference type="Pfam" id="PF00583">
    <property type="entry name" value="Acetyltransf_1"/>
    <property type="match status" value="1"/>
</dbReference>
<name>A0A3S1C0I0_9CYAN</name>
<dbReference type="AlphaFoldDB" id="A0A3S1C0I0"/>
<dbReference type="InterPro" id="IPR016181">
    <property type="entry name" value="Acyl_CoA_acyltransferase"/>
</dbReference>
<feature type="domain" description="N-acetyltransferase" evidence="1">
    <location>
        <begin position="13"/>
        <end position="155"/>
    </location>
</feature>
<dbReference type="Proteomes" id="UP000271624">
    <property type="component" value="Unassembled WGS sequence"/>
</dbReference>
<accession>A0A3S1C0I0</accession>
<dbReference type="CDD" id="cd04301">
    <property type="entry name" value="NAT_SF"/>
    <property type="match status" value="1"/>
</dbReference>
<dbReference type="GO" id="GO:0016747">
    <property type="term" value="F:acyltransferase activity, transferring groups other than amino-acyl groups"/>
    <property type="evidence" value="ECO:0007669"/>
    <property type="project" value="InterPro"/>
</dbReference>
<dbReference type="PROSITE" id="PS51186">
    <property type="entry name" value="GNAT"/>
    <property type="match status" value="1"/>
</dbReference>
<reference evidence="2" key="2">
    <citation type="journal article" date="2019" name="Genome Biol. Evol.">
        <title>Day and night: Metabolic profiles and evolutionary relationships of six axenic non-marine cyanobacteria.</title>
        <authorList>
            <person name="Will S.E."/>
            <person name="Henke P."/>
            <person name="Boedeker C."/>
            <person name="Huang S."/>
            <person name="Brinkmann H."/>
            <person name="Rohde M."/>
            <person name="Jarek M."/>
            <person name="Friedl T."/>
            <person name="Seufert S."/>
            <person name="Schumacher M."/>
            <person name="Overmann J."/>
            <person name="Neumann-Schaal M."/>
            <person name="Petersen J."/>
        </authorList>
    </citation>
    <scope>NUCLEOTIDE SEQUENCE [LARGE SCALE GENOMIC DNA]</scope>
    <source>
        <strain evidence="2">PCC 7102</strain>
    </source>
</reference>
<dbReference type="SUPFAM" id="SSF55729">
    <property type="entry name" value="Acyl-CoA N-acyltransferases (Nat)"/>
    <property type="match status" value="1"/>
</dbReference>
<dbReference type="Gene3D" id="3.40.630.30">
    <property type="match status" value="1"/>
</dbReference>